<feature type="region of interest" description="Disordered" evidence="1">
    <location>
        <begin position="134"/>
        <end position="171"/>
    </location>
</feature>
<dbReference type="PANTHER" id="PTHR36935">
    <property type="entry name" value="PROTEIN CBG00261"/>
    <property type="match status" value="1"/>
</dbReference>
<dbReference type="Gene3D" id="3.40.50.300">
    <property type="entry name" value="P-loop containing nucleotide triphosphate hydrolases"/>
    <property type="match status" value="1"/>
</dbReference>
<dbReference type="Proteomes" id="UP000095287">
    <property type="component" value="Unplaced"/>
</dbReference>
<evidence type="ECO:0000256" key="1">
    <source>
        <dbReference type="SAM" id="MobiDB-lite"/>
    </source>
</evidence>
<name>A0A1I7ZUG8_9BILA</name>
<dbReference type="GO" id="GO:0005525">
    <property type="term" value="F:GTP binding"/>
    <property type="evidence" value="ECO:0007669"/>
    <property type="project" value="InterPro"/>
</dbReference>
<dbReference type="Pfam" id="PF00071">
    <property type="entry name" value="Ras"/>
    <property type="match status" value="1"/>
</dbReference>
<dbReference type="InterPro" id="IPR001806">
    <property type="entry name" value="Small_GTPase"/>
</dbReference>
<dbReference type="WBParaSite" id="L893_g29669.t1">
    <property type="protein sequence ID" value="L893_g29669.t1"/>
    <property type="gene ID" value="L893_g29669"/>
</dbReference>
<sequence>MSTEAAAPAPGIPVAAPPEFKVMFLGSHDKHVLFEKLKSASEKWERHVQYGDTYFLTVRVDGNEYVLELTDTGLEHTGAREMGIRKAAAVVLTYAASNAESFNQLPPLLEDFKLRKHGKFPPVKMLCNEDDVYEDECDGEDSSAGATSVSEGYESETPHPVQSSQLKRRRSMKEIRNISEMGRITRDQGEEMSQQFGPKCEFRSFSFSNFSAEQELIESIVRAIIRPATAKPRRRVTGFAKVRDSTAIKQDAKNSTVCVIS</sequence>
<evidence type="ECO:0000313" key="2">
    <source>
        <dbReference type="Proteomes" id="UP000095287"/>
    </source>
</evidence>
<dbReference type="InterPro" id="IPR027417">
    <property type="entry name" value="P-loop_NTPase"/>
</dbReference>
<keyword evidence="2" id="KW-1185">Reference proteome</keyword>
<reference evidence="3" key="1">
    <citation type="submission" date="2016-11" db="UniProtKB">
        <authorList>
            <consortium name="WormBaseParasite"/>
        </authorList>
    </citation>
    <scope>IDENTIFICATION</scope>
</reference>
<dbReference type="AlphaFoldDB" id="A0A1I7ZUG8"/>
<organism evidence="2 3">
    <name type="scientific">Steinernema glaseri</name>
    <dbReference type="NCBI Taxonomy" id="37863"/>
    <lineage>
        <taxon>Eukaryota</taxon>
        <taxon>Metazoa</taxon>
        <taxon>Ecdysozoa</taxon>
        <taxon>Nematoda</taxon>
        <taxon>Chromadorea</taxon>
        <taxon>Rhabditida</taxon>
        <taxon>Tylenchina</taxon>
        <taxon>Panagrolaimomorpha</taxon>
        <taxon>Strongyloidoidea</taxon>
        <taxon>Steinernematidae</taxon>
        <taxon>Steinernema</taxon>
    </lineage>
</organism>
<proteinExistence type="predicted"/>
<evidence type="ECO:0000313" key="3">
    <source>
        <dbReference type="WBParaSite" id="L893_g29669.t1"/>
    </source>
</evidence>
<accession>A0A1I7ZUG8</accession>
<dbReference type="PANTHER" id="PTHR36935:SF1">
    <property type="entry name" value="RAS FAMILY PROTEIN"/>
    <property type="match status" value="1"/>
</dbReference>
<protein>
    <submittedName>
        <fullName evidence="3">DRBM domain-containing protein</fullName>
    </submittedName>
</protein>
<dbReference type="GO" id="GO:0003924">
    <property type="term" value="F:GTPase activity"/>
    <property type="evidence" value="ECO:0007669"/>
    <property type="project" value="InterPro"/>
</dbReference>
<dbReference type="SUPFAM" id="SSF52540">
    <property type="entry name" value="P-loop containing nucleoside triphosphate hydrolases"/>
    <property type="match status" value="1"/>
</dbReference>